<sequence>MNKKLFRERHISLEKIEETLLTFHKGCLHPVGYSLPLNLESQMINGARLSTMGQRQSFKYMVYSIMISIPSRINIVSRVLG</sequence>
<evidence type="ECO:0000313" key="2">
    <source>
        <dbReference type="Proteomes" id="UP000824120"/>
    </source>
</evidence>
<keyword evidence="2" id="KW-1185">Reference proteome</keyword>
<name>A0A9J5XRR8_SOLCO</name>
<accession>A0A9J5XRR8</accession>
<dbReference type="AlphaFoldDB" id="A0A9J5XRR8"/>
<reference evidence="1 2" key="1">
    <citation type="submission" date="2020-09" db="EMBL/GenBank/DDBJ databases">
        <title>De no assembly of potato wild relative species, Solanum commersonii.</title>
        <authorList>
            <person name="Cho K."/>
        </authorList>
    </citation>
    <scope>NUCLEOTIDE SEQUENCE [LARGE SCALE GENOMIC DNA]</scope>
    <source>
        <strain evidence="1">LZ3.2</strain>
        <tissue evidence="1">Leaf</tissue>
    </source>
</reference>
<dbReference type="Proteomes" id="UP000824120">
    <property type="component" value="Chromosome 8"/>
</dbReference>
<comment type="caution">
    <text evidence="1">The sequence shown here is derived from an EMBL/GenBank/DDBJ whole genome shotgun (WGS) entry which is preliminary data.</text>
</comment>
<organism evidence="1 2">
    <name type="scientific">Solanum commersonii</name>
    <name type="common">Commerson's wild potato</name>
    <name type="synonym">Commerson's nightshade</name>
    <dbReference type="NCBI Taxonomy" id="4109"/>
    <lineage>
        <taxon>Eukaryota</taxon>
        <taxon>Viridiplantae</taxon>
        <taxon>Streptophyta</taxon>
        <taxon>Embryophyta</taxon>
        <taxon>Tracheophyta</taxon>
        <taxon>Spermatophyta</taxon>
        <taxon>Magnoliopsida</taxon>
        <taxon>eudicotyledons</taxon>
        <taxon>Gunneridae</taxon>
        <taxon>Pentapetalae</taxon>
        <taxon>asterids</taxon>
        <taxon>lamiids</taxon>
        <taxon>Solanales</taxon>
        <taxon>Solanaceae</taxon>
        <taxon>Solanoideae</taxon>
        <taxon>Solaneae</taxon>
        <taxon>Solanum</taxon>
    </lineage>
</organism>
<proteinExistence type="predicted"/>
<dbReference type="EMBL" id="JACXVP010000008">
    <property type="protein sequence ID" value="KAG5590231.1"/>
    <property type="molecule type" value="Genomic_DNA"/>
</dbReference>
<evidence type="ECO:0000313" key="1">
    <source>
        <dbReference type="EMBL" id="KAG5590231.1"/>
    </source>
</evidence>
<protein>
    <submittedName>
        <fullName evidence="1">Uncharacterized protein</fullName>
    </submittedName>
</protein>
<gene>
    <name evidence="1" type="ORF">H5410_040745</name>
</gene>